<dbReference type="Pfam" id="PF12796">
    <property type="entry name" value="Ank_2"/>
    <property type="match status" value="1"/>
</dbReference>
<dbReference type="SUPFAM" id="SSF48403">
    <property type="entry name" value="Ankyrin repeat"/>
    <property type="match status" value="1"/>
</dbReference>
<dbReference type="InterPro" id="IPR013083">
    <property type="entry name" value="Znf_RING/FYVE/PHD"/>
</dbReference>
<dbReference type="RefSeq" id="YP_009665707.1">
    <property type="nucleotide sequence ID" value="NC_043254.1"/>
</dbReference>
<keyword evidence="2" id="KW-0040">ANK repeat</keyword>
<dbReference type="Gene3D" id="3.30.40.10">
    <property type="entry name" value="Zinc/RING finger domain, C3HC4 (zinc finger)"/>
    <property type="match status" value="1"/>
</dbReference>
<dbReference type="PROSITE" id="PS50297">
    <property type="entry name" value="ANK_REP_REGION"/>
    <property type="match status" value="3"/>
</dbReference>
<dbReference type="PROSITE" id="PS50088">
    <property type="entry name" value="ANK_REPEAT"/>
    <property type="match status" value="4"/>
</dbReference>
<proteinExistence type="predicted"/>
<dbReference type="PANTHER" id="PTHR24171">
    <property type="entry name" value="ANKYRIN REPEAT DOMAIN-CONTAINING PROTEIN 39-RELATED"/>
    <property type="match status" value="1"/>
</dbReference>
<evidence type="ECO:0000256" key="2">
    <source>
        <dbReference type="ARBA" id="ARBA00023043"/>
    </source>
</evidence>
<keyword evidence="1" id="KW-0677">Repeat</keyword>
<dbReference type="EMBL" id="AY225133">
    <property type="protein sequence ID" value="AAR26855.1"/>
    <property type="molecule type" value="Genomic_DNA"/>
</dbReference>
<evidence type="ECO:0000259" key="4">
    <source>
        <dbReference type="PROSITE" id="PS50089"/>
    </source>
</evidence>
<dbReference type="InterPro" id="IPR002110">
    <property type="entry name" value="Ankyrin_rpt"/>
</dbReference>
<dbReference type="GO" id="GO:0008270">
    <property type="term" value="F:zinc ion binding"/>
    <property type="evidence" value="ECO:0007669"/>
    <property type="project" value="UniProtKB-KW"/>
</dbReference>
<dbReference type="Gene3D" id="1.25.40.20">
    <property type="entry name" value="Ankyrin repeat-containing domain"/>
    <property type="match status" value="1"/>
</dbReference>
<feature type="domain" description="RING-type" evidence="4">
    <location>
        <begin position="15"/>
        <end position="56"/>
    </location>
</feature>
<reference evidence="5" key="1">
    <citation type="journal article" date="2003" name="J. Mol. Evol.">
        <title>Comparisons of two large phaeoviral genomes and evolutionary implications.</title>
        <authorList>
            <person name="Delaroque N."/>
            <person name="Boland W."/>
            <person name="Muller D.G."/>
            <person name="Knippers R."/>
        </authorList>
    </citation>
    <scope>NUCLEOTIDE SEQUENCE</scope>
    <source>
        <strain evidence="5">FirrV-1</strain>
    </source>
</reference>
<dbReference type="SMART" id="SM00248">
    <property type="entry name" value="ANK"/>
    <property type="match status" value="5"/>
</dbReference>
<evidence type="ECO:0000313" key="5">
    <source>
        <dbReference type="EMBL" id="AAR26855.1"/>
    </source>
</evidence>
<name>Q6XM56_9PHYC</name>
<evidence type="ECO:0000256" key="1">
    <source>
        <dbReference type="ARBA" id="ARBA00022737"/>
    </source>
</evidence>
<dbReference type="CDD" id="cd16448">
    <property type="entry name" value="RING-H2"/>
    <property type="match status" value="1"/>
</dbReference>
<reference evidence="5" key="2">
    <citation type="submission" date="2003-01" db="EMBL/GenBank/DDBJ databases">
        <title>Partial Nucleotide Sequence of the Feldmannia irregularis Virus FirrV-1 Genome: On the Evolution of Large Phaeoviral Genomes.</title>
        <authorList>
            <person name="Delaroque N."/>
            <person name="Knippers R."/>
            <person name="Mueller D.G."/>
            <person name="Boland W."/>
        </authorList>
    </citation>
    <scope>NUCLEOTIDE SEQUENCE</scope>
    <source>
        <strain evidence="5">FirrV-1</strain>
    </source>
</reference>
<evidence type="ECO:0000256" key="3">
    <source>
        <dbReference type="PROSITE-ProRule" id="PRU00175"/>
    </source>
</evidence>
<organism evidence="5">
    <name type="scientific">Feldmannia irregularis virus a</name>
    <dbReference type="NCBI Taxonomy" id="231992"/>
    <lineage>
        <taxon>Viruses</taxon>
        <taxon>Varidnaviria</taxon>
        <taxon>Bamfordvirae</taxon>
        <taxon>Nucleocytoviricota</taxon>
        <taxon>Megaviricetes</taxon>
        <taxon>Algavirales</taxon>
        <taxon>Phycodnaviridae</taxon>
        <taxon>Phaeovirus</taxon>
        <taxon>Phaeovirus irregularis</taxon>
    </lineage>
</organism>
<accession>Q6XM56</accession>
<dbReference type="SMART" id="SM00184">
    <property type="entry name" value="RING"/>
    <property type="match status" value="1"/>
</dbReference>
<dbReference type="Pfam" id="PF00023">
    <property type="entry name" value="Ank"/>
    <property type="match status" value="2"/>
</dbReference>
<keyword evidence="3" id="KW-0479">Metal-binding</keyword>
<dbReference type="InterPro" id="IPR001841">
    <property type="entry name" value="Znf_RING"/>
</dbReference>
<keyword evidence="3" id="KW-0863">Zinc-finger</keyword>
<dbReference type="KEGG" id="vg:41332303"/>
<protein>
    <submittedName>
        <fullName evidence="5">FirrV-1-A31</fullName>
    </submittedName>
</protein>
<dbReference type="GeneID" id="41332303"/>
<dbReference type="InterPro" id="IPR036770">
    <property type="entry name" value="Ankyrin_rpt-contain_sf"/>
</dbReference>
<keyword evidence="3" id="KW-0862">Zinc</keyword>
<dbReference type="SUPFAM" id="SSF57850">
    <property type="entry name" value="RING/U-box"/>
    <property type="match status" value="1"/>
</dbReference>
<dbReference type="Pfam" id="PF13639">
    <property type="entry name" value="zf-RING_2"/>
    <property type="match status" value="1"/>
</dbReference>
<sequence length="322" mass="35648">MTASAKPEADTRTACAVCQDKIESSQATCTTVCGHTFHTKCFLKVVSSSSVCPICRAELESGDEEAKKEEEEENIPPVFATIHEMSMLFDFDPREELIALCEEGDTEALKRTLQNGDFPAKSIRHDMTSGTLLHSALYSDSDEMIRMLVEEGVNVNERDRLQMTPLHLAIAKSNALMVDYFLSSGAYIDSRDAVGKTPLAYACAHGMPVIVRLLIDKGASTRDQDLYGNTVLHHAVGHGETCFEILKMVLRCKDTDVDVQNSMGDTALHRAVMMGCKNHVKRLIRQGCATKIKNRVGKTPVDYLASHGRNSESIREMFRSIQ</sequence>
<dbReference type="PROSITE" id="PS50089">
    <property type="entry name" value="ZF_RING_2"/>
    <property type="match status" value="1"/>
</dbReference>